<evidence type="ECO:0000313" key="3">
    <source>
        <dbReference type="EMBL" id="EPT02342.1"/>
    </source>
</evidence>
<sequence>MTIPYPSIESAIKGREAVTRVLTQRTYPQSSVKVQQEVWEQYLNGDLLIRCICLEKVGEDDTLRRAVDEFQVGEGSNTHKRQSHGAAAHRQIAKHQNSTKPNSAFVYGTVSTTHLIALFEYCRKTQILHARLINMGRNHKVHQPGLTAQILRLLRVHGIPLVEDERKAQVAVRHRDSDLQERREVVREGYHQMEKSHIELLEENEQLKRDLDDARRALKEKNGGTQDLEAGYEKDIHKPITGIVVKKVSFVEDTPRGVEPSGVAEDEPNEEPTSDMKFDPGYFMDVSSACTPPVVAVSTPHVLSSVPPWTITTMLTGERVLLCGPSNSIWSPACDRLLGFFPHNESMLCEGYQSVACSQTCEVFRNDADSQSWAYRGTFQCIGISEMYHGECKSFLKHRPDIVKSLWNKYDAVKPKTYHKMRIRDDKEMFLRCCAFIKVQYNKQTTKLIDAHNQPKPRKTAPKRKADDQQCGTASKKSKPNTSISQCEHSSGWTVLDDSLV</sequence>
<dbReference type="Proteomes" id="UP000015241">
    <property type="component" value="Unassembled WGS sequence"/>
</dbReference>
<feature type="region of interest" description="Disordered" evidence="2">
    <location>
        <begin position="74"/>
        <end position="97"/>
    </location>
</feature>
<evidence type="ECO:0000256" key="2">
    <source>
        <dbReference type="SAM" id="MobiDB-lite"/>
    </source>
</evidence>
<feature type="region of interest" description="Disordered" evidence="2">
    <location>
        <begin position="450"/>
        <end position="486"/>
    </location>
</feature>
<feature type="compositionally biased region" description="Polar residues" evidence="2">
    <location>
        <begin position="470"/>
        <end position="486"/>
    </location>
</feature>
<dbReference type="InParanoid" id="S8EBM4"/>
<evidence type="ECO:0000313" key="4">
    <source>
        <dbReference type="Proteomes" id="UP000015241"/>
    </source>
</evidence>
<gene>
    <name evidence="3" type="ORF">FOMPIDRAFT_1059339</name>
</gene>
<feature type="coiled-coil region" evidence="1">
    <location>
        <begin position="190"/>
        <end position="224"/>
    </location>
</feature>
<keyword evidence="1" id="KW-0175">Coiled coil</keyword>
<protein>
    <submittedName>
        <fullName evidence="3">Uncharacterized protein</fullName>
    </submittedName>
</protein>
<name>S8EBM4_FOMSC</name>
<organism evidence="3 4">
    <name type="scientific">Fomitopsis schrenkii</name>
    <name type="common">Brown rot fungus</name>
    <dbReference type="NCBI Taxonomy" id="2126942"/>
    <lineage>
        <taxon>Eukaryota</taxon>
        <taxon>Fungi</taxon>
        <taxon>Dikarya</taxon>
        <taxon>Basidiomycota</taxon>
        <taxon>Agaricomycotina</taxon>
        <taxon>Agaricomycetes</taxon>
        <taxon>Polyporales</taxon>
        <taxon>Fomitopsis</taxon>
    </lineage>
</organism>
<dbReference type="AlphaFoldDB" id="S8EBM4"/>
<evidence type="ECO:0000256" key="1">
    <source>
        <dbReference type="SAM" id="Coils"/>
    </source>
</evidence>
<keyword evidence="4" id="KW-1185">Reference proteome</keyword>
<dbReference type="HOGENOM" id="CLU_544044_0_0_1"/>
<proteinExistence type="predicted"/>
<accession>S8EBM4</accession>
<reference evidence="3 4" key="1">
    <citation type="journal article" date="2012" name="Science">
        <title>The Paleozoic origin of enzymatic lignin decomposition reconstructed from 31 fungal genomes.</title>
        <authorList>
            <person name="Floudas D."/>
            <person name="Binder M."/>
            <person name="Riley R."/>
            <person name="Barry K."/>
            <person name="Blanchette R.A."/>
            <person name="Henrissat B."/>
            <person name="Martinez A.T."/>
            <person name="Otillar R."/>
            <person name="Spatafora J.W."/>
            <person name="Yadav J.S."/>
            <person name="Aerts A."/>
            <person name="Benoit I."/>
            <person name="Boyd A."/>
            <person name="Carlson A."/>
            <person name="Copeland A."/>
            <person name="Coutinho P.M."/>
            <person name="de Vries R.P."/>
            <person name="Ferreira P."/>
            <person name="Findley K."/>
            <person name="Foster B."/>
            <person name="Gaskell J."/>
            <person name="Glotzer D."/>
            <person name="Gorecki P."/>
            <person name="Heitman J."/>
            <person name="Hesse C."/>
            <person name="Hori C."/>
            <person name="Igarashi K."/>
            <person name="Jurgens J.A."/>
            <person name="Kallen N."/>
            <person name="Kersten P."/>
            <person name="Kohler A."/>
            <person name="Kuees U."/>
            <person name="Kumar T.K.A."/>
            <person name="Kuo A."/>
            <person name="LaButti K."/>
            <person name="Larrondo L.F."/>
            <person name="Lindquist E."/>
            <person name="Ling A."/>
            <person name="Lombard V."/>
            <person name="Lucas S."/>
            <person name="Lundell T."/>
            <person name="Martin R."/>
            <person name="McLaughlin D.J."/>
            <person name="Morgenstern I."/>
            <person name="Morin E."/>
            <person name="Murat C."/>
            <person name="Nagy L.G."/>
            <person name="Nolan M."/>
            <person name="Ohm R.A."/>
            <person name="Patyshakuliyeva A."/>
            <person name="Rokas A."/>
            <person name="Ruiz-Duenas F.J."/>
            <person name="Sabat G."/>
            <person name="Salamov A."/>
            <person name="Samejima M."/>
            <person name="Schmutz J."/>
            <person name="Slot J.C."/>
            <person name="St John F."/>
            <person name="Stenlid J."/>
            <person name="Sun H."/>
            <person name="Sun S."/>
            <person name="Syed K."/>
            <person name="Tsang A."/>
            <person name="Wiebenga A."/>
            <person name="Young D."/>
            <person name="Pisabarro A."/>
            <person name="Eastwood D.C."/>
            <person name="Martin F."/>
            <person name="Cullen D."/>
            <person name="Grigoriev I.V."/>
            <person name="Hibbett D.S."/>
        </authorList>
    </citation>
    <scope>NUCLEOTIDE SEQUENCE</scope>
    <source>
        <strain evidence="4">FP-58527</strain>
    </source>
</reference>
<dbReference type="EMBL" id="KE504136">
    <property type="protein sequence ID" value="EPT02342.1"/>
    <property type="molecule type" value="Genomic_DNA"/>
</dbReference>